<proteinExistence type="predicted"/>
<dbReference type="InterPro" id="IPR001466">
    <property type="entry name" value="Beta-lactam-related"/>
</dbReference>
<name>A0A1L4CYA3_9BACT</name>
<organism evidence="2 3">
    <name type="scientific">Silvanigrella aquatica</name>
    <dbReference type="NCBI Taxonomy" id="1915309"/>
    <lineage>
        <taxon>Bacteria</taxon>
        <taxon>Pseudomonadati</taxon>
        <taxon>Bdellovibrionota</taxon>
        <taxon>Oligoflexia</taxon>
        <taxon>Silvanigrellales</taxon>
        <taxon>Silvanigrellaceae</taxon>
        <taxon>Silvanigrella</taxon>
    </lineage>
</organism>
<dbReference type="Pfam" id="PF00144">
    <property type="entry name" value="Beta-lactamase"/>
    <property type="match status" value="1"/>
</dbReference>
<keyword evidence="3" id="KW-1185">Reference proteome</keyword>
<dbReference type="Proteomes" id="UP000184731">
    <property type="component" value="Chromosome"/>
</dbReference>
<feature type="domain" description="Beta-lactamase-related" evidence="1">
    <location>
        <begin position="93"/>
        <end position="403"/>
    </location>
</feature>
<dbReference type="EMBL" id="CP017834">
    <property type="protein sequence ID" value="APJ02926.1"/>
    <property type="molecule type" value="Genomic_DNA"/>
</dbReference>
<dbReference type="KEGG" id="saqi:AXG55_02935"/>
<gene>
    <name evidence="2" type="ORF">AXG55_02935</name>
</gene>
<dbReference type="AlphaFoldDB" id="A0A1L4CYA3"/>
<evidence type="ECO:0000313" key="2">
    <source>
        <dbReference type="EMBL" id="APJ02926.1"/>
    </source>
</evidence>
<protein>
    <recommendedName>
        <fullName evidence="1">Beta-lactamase-related domain-containing protein</fullName>
    </recommendedName>
</protein>
<dbReference type="PANTHER" id="PTHR46825">
    <property type="entry name" value="D-ALANYL-D-ALANINE-CARBOXYPEPTIDASE/ENDOPEPTIDASE AMPH"/>
    <property type="match status" value="1"/>
</dbReference>
<dbReference type="STRING" id="1915309.AXG55_02935"/>
<dbReference type="SUPFAM" id="SSF56601">
    <property type="entry name" value="beta-lactamase/transpeptidase-like"/>
    <property type="match status" value="1"/>
</dbReference>
<sequence length="416" mass="47496">MIPNLLKYLKKIFCIQIIYFVFGCTDSSSKQSPSIKFKPKEIFSIQARNENLIKLNTKEVGITGVLTTVQCPKFNKGEAFTYFSGTQNLEGAFVSEKSLFQMGTSSKLLLTVIALQLEEEERLSLNDEISKFLPDIFPNWQNITLRQLLNNTSGIPPIEMKKYINSINDFKKEFIIEHILKIQHEMPLNFKSGLKWENSDTNILLTSYIIEKITSHKIKFEIENRILNPLNLSRFFYIHHVPDNEIPAHEKNNIIHGYFYSEENGFKKFNKMSTHHFSVSLYNAAAAWTANSIELNSFIRSLFNKNSNNKSLLKEKKLNEMLSFIDNREGQGATTLPEGVNKENKSGYGVGVKAIYNDLLEAPQYLSEGKSLGMTSYISYIPSLNASYVLVVNSSHMGVSEEAHTNLKKFVHLQCL</sequence>
<dbReference type="RefSeq" id="WP_148696638.1">
    <property type="nucleotide sequence ID" value="NZ_CP017834.1"/>
</dbReference>
<dbReference type="PROSITE" id="PS51257">
    <property type="entry name" value="PROKAR_LIPOPROTEIN"/>
    <property type="match status" value="1"/>
</dbReference>
<reference evidence="2 3" key="1">
    <citation type="submission" date="2016-10" db="EMBL/GenBank/DDBJ databases">
        <title>Silvanigrella aquatica sp. nov., isolated from a freshwater lake located in the Black Forest, Germany, description of Silvanigrellaceae fam. nov., Silvanigrellales ord. nov., reclassification of the order Bdellovibrionales in the class Oligoflexia, reclassification of the families Bacteriovoracaceae and Halobacteriovoraceae in the new order Bacteriovoracales ord. nov., and reclassification of the family Pseudobacteriovoracaceae in the order Oligoflexiales.</title>
        <authorList>
            <person name="Hahn M.W."/>
            <person name="Schmidt J."/>
            <person name="Koll U."/>
            <person name="Rohde M."/>
            <person name="Verbag S."/>
            <person name="Pitt A."/>
            <person name="Nakai R."/>
            <person name="Naganuma T."/>
            <person name="Lang E."/>
        </authorList>
    </citation>
    <scope>NUCLEOTIDE SEQUENCE [LARGE SCALE GENOMIC DNA]</scope>
    <source>
        <strain evidence="2 3">MWH-Nonnen-W8red</strain>
    </source>
</reference>
<dbReference type="InterPro" id="IPR012338">
    <property type="entry name" value="Beta-lactam/transpept-like"/>
</dbReference>
<accession>A0A1L4CYA3</accession>
<dbReference type="Gene3D" id="3.40.710.10">
    <property type="entry name" value="DD-peptidase/beta-lactamase superfamily"/>
    <property type="match status" value="1"/>
</dbReference>
<dbReference type="OrthoDB" id="5288296at2"/>
<evidence type="ECO:0000313" key="3">
    <source>
        <dbReference type="Proteomes" id="UP000184731"/>
    </source>
</evidence>
<dbReference type="PANTHER" id="PTHR46825:SF7">
    <property type="entry name" value="D-ALANYL-D-ALANINE CARBOXYPEPTIDASE"/>
    <property type="match status" value="1"/>
</dbReference>
<evidence type="ECO:0000259" key="1">
    <source>
        <dbReference type="Pfam" id="PF00144"/>
    </source>
</evidence>
<dbReference type="InterPro" id="IPR050491">
    <property type="entry name" value="AmpC-like"/>
</dbReference>